<evidence type="ECO:0000256" key="1">
    <source>
        <dbReference type="ARBA" id="ARBA00007734"/>
    </source>
</evidence>
<dbReference type="PROSITE" id="PS00922">
    <property type="entry name" value="TRANSGLYCOSYLASE"/>
    <property type="match status" value="1"/>
</dbReference>
<dbReference type="InterPro" id="IPR036779">
    <property type="entry name" value="LysM_dom_sf"/>
</dbReference>
<dbReference type="Proteomes" id="UP000798602">
    <property type="component" value="Unassembled WGS sequence"/>
</dbReference>
<dbReference type="CDD" id="cd16894">
    <property type="entry name" value="MltD-like"/>
    <property type="match status" value="1"/>
</dbReference>
<keyword evidence="2" id="KW-0732">Signal</keyword>
<dbReference type="EMBL" id="JAABLM010000014">
    <property type="protein sequence ID" value="NBL65744.1"/>
    <property type="molecule type" value="Genomic_DNA"/>
</dbReference>
<feature type="chain" id="PRO_5045971101" evidence="2">
    <location>
        <begin position="21"/>
        <end position="631"/>
    </location>
</feature>
<dbReference type="CDD" id="cd00118">
    <property type="entry name" value="LysM"/>
    <property type="match status" value="3"/>
</dbReference>
<proteinExistence type="inferred from homology"/>
<name>A0ABW9ZB02_9FLAO</name>
<dbReference type="Gene3D" id="1.10.530.10">
    <property type="match status" value="1"/>
</dbReference>
<dbReference type="Pfam" id="PF01464">
    <property type="entry name" value="SLT"/>
    <property type="match status" value="1"/>
</dbReference>
<dbReference type="Gene3D" id="3.10.350.10">
    <property type="entry name" value="LysM domain"/>
    <property type="match status" value="3"/>
</dbReference>
<dbReference type="SUPFAM" id="SSF53955">
    <property type="entry name" value="Lysozyme-like"/>
    <property type="match status" value="1"/>
</dbReference>
<dbReference type="InterPro" id="IPR000189">
    <property type="entry name" value="Transglyc_AS"/>
</dbReference>
<evidence type="ECO:0000259" key="3">
    <source>
        <dbReference type="PROSITE" id="PS51782"/>
    </source>
</evidence>
<dbReference type="SMART" id="SM00257">
    <property type="entry name" value="LysM"/>
    <property type="match status" value="3"/>
</dbReference>
<dbReference type="PROSITE" id="PS51782">
    <property type="entry name" value="LYSM"/>
    <property type="match status" value="3"/>
</dbReference>
<feature type="domain" description="LysM" evidence="3">
    <location>
        <begin position="512"/>
        <end position="555"/>
    </location>
</feature>
<dbReference type="RefSeq" id="WP_166537568.1">
    <property type="nucleotide sequence ID" value="NZ_JAABLM010000014.1"/>
</dbReference>
<keyword evidence="5" id="KW-1185">Reference proteome</keyword>
<reference evidence="5" key="1">
    <citation type="submission" date="2020-01" db="EMBL/GenBank/DDBJ databases">
        <title>Sphingomonas sp. strain CSW-10.</title>
        <authorList>
            <person name="Chen W.-M."/>
        </authorList>
    </citation>
    <scope>NUCLEOTIDE SEQUENCE [LARGE SCALE GENOMIC DNA]</scope>
    <source>
        <strain evidence="5">NST-5</strain>
    </source>
</reference>
<evidence type="ECO:0000313" key="5">
    <source>
        <dbReference type="Proteomes" id="UP000798602"/>
    </source>
</evidence>
<sequence length="631" mass="71657">MSKTKTALLLVPFFSLNIFAQENVSTENIPQEIAPKMSVLDSIKSTFVEHPMASCVDQAWINELTNQDLFSAMENDIANLNPDEKVDYDLSTDLLKQRLKEMDARSPFNIEYNQGLENIIKSFLKNRKKSYERLMAISEYYFPMFEAALAKYDVPLEIKYLAVVESALNPHARSRVGATGLWQFMYATGKQYKLDVSSYIDERSDPLKATEAACQYLSNMYKIFGDWDLVLASYNAGPGNVSKAIRRSGGKQNYWNIRKHLPKETQGYVPAFLATMYIYEYHKEHGIEPKKAAISYFATDTVMVKNEMTFKQISDLLDIPESQIKLLNPAYKLDVVPVIKGQNSYLRLPLEQIATFTSNEDKIYAYAKIEDDKKEKPYFVKSNTAVASAKAEKDQDTTDDDDSETYASSKLVTKTKYHTVKRGDNLGEIANRYGVSISELKKWNRMRTNTVMLGSKLKIVSTERVATTVKKPVVKTAKVKDTVETRLASVEKKNDKETEVTSTDEEIAEELKFHTVEKGDNLAAIAKKYNVTVEQLKEWNNLEDSKVLLGSRIKLMMEENNQEIASVDAKPEKQIATAKNPVKEHQYLVKKGDSLFSISKKYPGVTVENIKKWNGISNENIKPGMKLKIQG</sequence>
<feature type="domain" description="LysM" evidence="3">
    <location>
        <begin position="585"/>
        <end position="629"/>
    </location>
</feature>
<dbReference type="SUPFAM" id="SSF54106">
    <property type="entry name" value="LysM domain"/>
    <property type="match status" value="3"/>
</dbReference>
<dbReference type="InterPro" id="IPR008258">
    <property type="entry name" value="Transglycosylase_SLT_dom_1"/>
</dbReference>
<dbReference type="PANTHER" id="PTHR33734">
    <property type="entry name" value="LYSM DOMAIN-CONTAINING GPI-ANCHORED PROTEIN 2"/>
    <property type="match status" value="1"/>
</dbReference>
<dbReference type="InterPro" id="IPR018392">
    <property type="entry name" value="LysM"/>
</dbReference>
<gene>
    <name evidence="4" type="ORF">GV828_11085</name>
</gene>
<feature type="signal peptide" evidence="2">
    <location>
        <begin position="1"/>
        <end position="20"/>
    </location>
</feature>
<dbReference type="PANTHER" id="PTHR33734:SF22">
    <property type="entry name" value="MEMBRANE-BOUND LYTIC MUREIN TRANSGLYCOSYLASE D"/>
    <property type="match status" value="1"/>
</dbReference>
<dbReference type="Pfam" id="PF01476">
    <property type="entry name" value="LysM"/>
    <property type="match status" value="3"/>
</dbReference>
<comment type="similarity">
    <text evidence="1">Belongs to the transglycosylase Slt family.</text>
</comment>
<evidence type="ECO:0000256" key="2">
    <source>
        <dbReference type="SAM" id="SignalP"/>
    </source>
</evidence>
<feature type="domain" description="LysM" evidence="3">
    <location>
        <begin position="416"/>
        <end position="459"/>
    </location>
</feature>
<protein>
    <submittedName>
        <fullName evidence="4">LysM peptidoglycan-binding domain-containing protein</fullName>
    </submittedName>
</protein>
<accession>A0ABW9ZB02</accession>
<organism evidence="4 5">
    <name type="scientific">Flavobacterium ichthyis</name>
    <dbReference type="NCBI Taxonomy" id="2698827"/>
    <lineage>
        <taxon>Bacteria</taxon>
        <taxon>Pseudomonadati</taxon>
        <taxon>Bacteroidota</taxon>
        <taxon>Flavobacteriia</taxon>
        <taxon>Flavobacteriales</taxon>
        <taxon>Flavobacteriaceae</taxon>
        <taxon>Flavobacterium</taxon>
    </lineage>
</organism>
<evidence type="ECO:0000313" key="4">
    <source>
        <dbReference type="EMBL" id="NBL65744.1"/>
    </source>
</evidence>
<dbReference type="InterPro" id="IPR023346">
    <property type="entry name" value="Lysozyme-like_dom_sf"/>
</dbReference>
<comment type="caution">
    <text evidence="4">The sequence shown here is derived from an EMBL/GenBank/DDBJ whole genome shotgun (WGS) entry which is preliminary data.</text>
</comment>